<dbReference type="EMBL" id="JADCNL010000002">
    <property type="protein sequence ID" value="KAG0491705.1"/>
    <property type="molecule type" value="Genomic_DNA"/>
</dbReference>
<keyword evidence="2" id="KW-1185">Reference proteome</keyword>
<evidence type="ECO:0000313" key="2">
    <source>
        <dbReference type="Proteomes" id="UP000636800"/>
    </source>
</evidence>
<comment type="caution">
    <text evidence="1">The sequence shown here is derived from an EMBL/GenBank/DDBJ whole genome shotgun (WGS) entry which is preliminary data.</text>
</comment>
<reference evidence="1 2" key="1">
    <citation type="journal article" date="2020" name="Nat. Food">
        <title>A phased Vanilla planifolia genome enables genetic improvement of flavour and production.</title>
        <authorList>
            <person name="Hasing T."/>
            <person name="Tang H."/>
            <person name="Brym M."/>
            <person name="Khazi F."/>
            <person name="Huang T."/>
            <person name="Chambers A.H."/>
        </authorList>
    </citation>
    <scope>NUCLEOTIDE SEQUENCE [LARGE SCALE GENOMIC DNA]</scope>
    <source>
        <tissue evidence="1">Leaf</tissue>
    </source>
</reference>
<accession>A0A835RG76</accession>
<sequence>MSSPFFVRSFRMLVPLLKCPSFWSSASREPHPHAQIKELANGIFGAHLKAGFQSIAVRSEAERHDESNAVRKKLWPAYLVASHDLLQPKGQSSIPSQISGHHVYLKSNLL</sequence>
<dbReference type="Proteomes" id="UP000636800">
    <property type="component" value="Chromosome 2"/>
</dbReference>
<gene>
    <name evidence="1" type="ORF">HPP92_005103</name>
</gene>
<evidence type="ECO:0000313" key="1">
    <source>
        <dbReference type="EMBL" id="KAG0491705.1"/>
    </source>
</evidence>
<dbReference type="AlphaFoldDB" id="A0A835RG76"/>
<name>A0A835RG76_VANPL</name>
<organism evidence="1 2">
    <name type="scientific">Vanilla planifolia</name>
    <name type="common">Vanilla</name>
    <dbReference type="NCBI Taxonomy" id="51239"/>
    <lineage>
        <taxon>Eukaryota</taxon>
        <taxon>Viridiplantae</taxon>
        <taxon>Streptophyta</taxon>
        <taxon>Embryophyta</taxon>
        <taxon>Tracheophyta</taxon>
        <taxon>Spermatophyta</taxon>
        <taxon>Magnoliopsida</taxon>
        <taxon>Liliopsida</taxon>
        <taxon>Asparagales</taxon>
        <taxon>Orchidaceae</taxon>
        <taxon>Vanilloideae</taxon>
        <taxon>Vanilleae</taxon>
        <taxon>Vanilla</taxon>
    </lineage>
</organism>
<proteinExistence type="predicted"/>
<protein>
    <submittedName>
        <fullName evidence="1">Uncharacterized protein</fullName>
    </submittedName>
</protein>